<evidence type="ECO:0000256" key="3">
    <source>
        <dbReference type="ARBA" id="ARBA00022989"/>
    </source>
</evidence>
<keyword evidence="3 6" id="KW-1133">Transmembrane helix</keyword>
<dbReference type="OrthoDB" id="420606at2759"/>
<feature type="transmembrane region" description="Helical" evidence="6">
    <location>
        <begin position="187"/>
        <end position="208"/>
    </location>
</feature>
<dbReference type="AlphaFoldDB" id="A0A813FIA2"/>
<gene>
    <name evidence="7" type="ORF">PGLA1383_LOCUS29456</name>
</gene>
<evidence type="ECO:0000256" key="2">
    <source>
        <dbReference type="ARBA" id="ARBA00022692"/>
    </source>
</evidence>
<proteinExistence type="predicted"/>
<dbReference type="Proteomes" id="UP000654075">
    <property type="component" value="Unassembled WGS sequence"/>
</dbReference>
<dbReference type="PANTHER" id="PTHR13285:SF18">
    <property type="entry name" value="PROTEIN-CYSTEINE N-PALMITOYLTRANSFERASE RASP"/>
    <property type="match status" value="1"/>
</dbReference>
<comment type="subcellular location">
    <subcellularLocation>
        <location evidence="1">Membrane</location>
        <topology evidence="1">Multi-pass membrane protein</topology>
    </subcellularLocation>
</comment>
<evidence type="ECO:0000313" key="8">
    <source>
        <dbReference type="Proteomes" id="UP000654075"/>
    </source>
</evidence>
<dbReference type="GO" id="GO:0005783">
    <property type="term" value="C:endoplasmic reticulum"/>
    <property type="evidence" value="ECO:0007669"/>
    <property type="project" value="TreeGrafter"/>
</dbReference>
<reference evidence="7" key="1">
    <citation type="submission" date="2021-02" db="EMBL/GenBank/DDBJ databases">
        <authorList>
            <person name="Dougan E. K."/>
            <person name="Rhodes N."/>
            <person name="Thang M."/>
            <person name="Chan C."/>
        </authorList>
    </citation>
    <scope>NUCLEOTIDE SEQUENCE</scope>
</reference>
<feature type="transmembrane region" description="Helical" evidence="6">
    <location>
        <begin position="394"/>
        <end position="410"/>
    </location>
</feature>
<feature type="region of interest" description="Disordered" evidence="5">
    <location>
        <begin position="120"/>
        <end position="160"/>
    </location>
</feature>
<dbReference type="Pfam" id="PF03062">
    <property type="entry name" value="MBOAT"/>
    <property type="match status" value="1"/>
</dbReference>
<feature type="transmembrane region" description="Helical" evidence="6">
    <location>
        <begin position="284"/>
        <end position="305"/>
    </location>
</feature>
<keyword evidence="4 6" id="KW-0472">Membrane</keyword>
<dbReference type="InterPro" id="IPR004299">
    <property type="entry name" value="MBOAT_fam"/>
</dbReference>
<accession>A0A813FIA2</accession>
<feature type="transmembrane region" description="Helical" evidence="6">
    <location>
        <begin position="228"/>
        <end position="250"/>
    </location>
</feature>
<name>A0A813FIA2_POLGL</name>
<evidence type="ECO:0000256" key="4">
    <source>
        <dbReference type="ARBA" id="ARBA00023136"/>
    </source>
</evidence>
<evidence type="ECO:0000256" key="5">
    <source>
        <dbReference type="SAM" id="MobiDB-lite"/>
    </source>
</evidence>
<evidence type="ECO:0000256" key="1">
    <source>
        <dbReference type="ARBA" id="ARBA00004141"/>
    </source>
</evidence>
<dbReference type="GO" id="GO:0016746">
    <property type="term" value="F:acyltransferase activity"/>
    <property type="evidence" value="ECO:0007669"/>
    <property type="project" value="TreeGrafter"/>
</dbReference>
<dbReference type="EMBL" id="CAJNNV010025037">
    <property type="protein sequence ID" value="CAE8611654.1"/>
    <property type="molecule type" value="Genomic_DNA"/>
</dbReference>
<protein>
    <submittedName>
        <fullName evidence="7">Uncharacterized protein</fullName>
    </submittedName>
</protein>
<keyword evidence="8" id="KW-1185">Reference proteome</keyword>
<feature type="transmembrane region" description="Helical" evidence="6">
    <location>
        <begin position="366"/>
        <end position="387"/>
    </location>
</feature>
<comment type="caution">
    <text evidence="7">The sequence shown here is derived from an EMBL/GenBank/DDBJ whole genome shotgun (WGS) entry which is preliminary data.</text>
</comment>
<dbReference type="PANTHER" id="PTHR13285">
    <property type="entry name" value="ACYLTRANSFERASE"/>
    <property type="match status" value="1"/>
</dbReference>
<keyword evidence="2 6" id="KW-0812">Transmembrane</keyword>
<evidence type="ECO:0000256" key="6">
    <source>
        <dbReference type="SAM" id="Phobius"/>
    </source>
</evidence>
<dbReference type="GO" id="GO:0016020">
    <property type="term" value="C:membrane"/>
    <property type="evidence" value="ECO:0007669"/>
    <property type="project" value="UniProtKB-SubCell"/>
</dbReference>
<feature type="transmembrane region" description="Helical" evidence="6">
    <location>
        <begin position="14"/>
        <end position="34"/>
    </location>
</feature>
<feature type="compositionally biased region" description="Basic and acidic residues" evidence="5">
    <location>
        <begin position="120"/>
        <end position="134"/>
    </location>
</feature>
<dbReference type="InterPro" id="IPR051085">
    <property type="entry name" value="MB_O-acyltransferase"/>
</dbReference>
<sequence length="413" mass="47133">MVLGLAFVGFLHEFTLLLPLACATLNFFLIGLLARLGRSAQALIPFLAWTLALGSLAASGSPEVKLARLLGGVGQWMDGFKGEVGWNTLFPLLVLKILSWGLDFHRSLHAVSKVDAPEAKIEPGPTLREERDSSNDNNTSRCPVSTLFEGRDSSLNKRSPVSILREEEDEERGRVEGHRSRQEYQSFGLYLAYLFYPPLYITGPIVTFNAFASYMEAPQQIVRGRSLMIYWARLFFNMCLFVMFGHYLYVSALVQNGPLKLQQEPGPIAFEAAFMRHEGGGEGLIWFSFWSLEFLWFKFLVIWRFSRAWALLDGVLAPEDMARCMCNNYSVRGFWRGWHRSFNRWNVRYIFVPLGGSKGVSVLRHFVNFGLVFTFTAVWHEPTVLFGSQQERRLLVWGWLFALFVLPEVTQPN</sequence>
<organism evidence="7 8">
    <name type="scientific">Polarella glacialis</name>
    <name type="common">Dinoflagellate</name>
    <dbReference type="NCBI Taxonomy" id="89957"/>
    <lineage>
        <taxon>Eukaryota</taxon>
        <taxon>Sar</taxon>
        <taxon>Alveolata</taxon>
        <taxon>Dinophyceae</taxon>
        <taxon>Suessiales</taxon>
        <taxon>Suessiaceae</taxon>
        <taxon>Polarella</taxon>
    </lineage>
</organism>
<evidence type="ECO:0000313" key="7">
    <source>
        <dbReference type="EMBL" id="CAE8611654.1"/>
    </source>
</evidence>